<protein>
    <submittedName>
        <fullName evidence="3">Uncharacterized protein</fullName>
    </submittedName>
</protein>
<name>A0A0A6X8V7_ACTUT</name>
<keyword evidence="2" id="KW-1133">Transmembrane helix</keyword>
<keyword evidence="2" id="KW-0472">Membrane</keyword>
<gene>
    <name evidence="3" type="ORF">MB27_16285</name>
</gene>
<dbReference type="Proteomes" id="UP000054537">
    <property type="component" value="Unassembled WGS sequence"/>
</dbReference>
<feature type="transmembrane region" description="Helical" evidence="2">
    <location>
        <begin position="137"/>
        <end position="156"/>
    </location>
</feature>
<comment type="caution">
    <text evidence="3">The sequence shown here is derived from an EMBL/GenBank/DDBJ whole genome shotgun (WGS) entry which is preliminary data.</text>
</comment>
<accession>A0A0A6X8V7</accession>
<dbReference type="EMBL" id="JRTT01000017">
    <property type="protein sequence ID" value="KHD76562.1"/>
    <property type="molecule type" value="Genomic_DNA"/>
</dbReference>
<reference evidence="3 4" key="1">
    <citation type="submission" date="2014-10" db="EMBL/GenBank/DDBJ databases">
        <title>Draft genome sequence of Actinoplanes utahensis NRRL 12052.</title>
        <authorList>
            <person name="Velasco-Bucheli B."/>
            <person name="del Cerro C."/>
            <person name="Hormigo D."/>
            <person name="Garcia J.L."/>
            <person name="Acebal C."/>
            <person name="Arroyo M."/>
            <person name="de la Mata I."/>
        </authorList>
    </citation>
    <scope>NUCLEOTIDE SEQUENCE [LARGE SCALE GENOMIC DNA]</scope>
    <source>
        <strain evidence="3 4">NRRL 12052</strain>
    </source>
</reference>
<feature type="region of interest" description="Disordered" evidence="1">
    <location>
        <begin position="95"/>
        <end position="128"/>
    </location>
</feature>
<feature type="region of interest" description="Disordered" evidence="1">
    <location>
        <begin position="184"/>
        <end position="203"/>
    </location>
</feature>
<keyword evidence="4" id="KW-1185">Reference proteome</keyword>
<evidence type="ECO:0000256" key="2">
    <source>
        <dbReference type="SAM" id="Phobius"/>
    </source>
</evidence>
<sequence>MFRTGLPGFGSRGTRHVPATGGLRRGSAAGLVSRGSAAGLVSRGSAAGLVSCGSGGARPGPPSRSRGRLGENRRLVGLLEFFQFLRLRHLSGGRPAPSGLARTAGSGTAGSRLPRRTRQHPATPRRHDRLVPGPSRVFVFVVFVFVFVFVFVEIVLRPIPGAGQIRVAADGVTRTKIRVLGVESPTGHLGRRGRDPAPQRVLR</sequence>
<organism evidence="3 4">
    <name type="scientific">Actinoplanes utahensis</name>
    <dbReference type="NCBI Taxonomy" id="1869"/>
    <lineage>
        <taxon>Bacteria</taxon>
        <taxon>Bacillati</taxon>
        <taxon>Actinomycetota</taxon>
        <taxon>Actinomycetes</taxon>
        <taxon>Micromonosporales</taxon>
        <taxon>Micromonosporaceae</taxon>
        <taxon>Actinoplanes</taxon>
    </lineage>
</organism>
<dbReference type="AlphaFoldDB" id="A0A0A6X8V7"/>
<evidence type="ECO:0000256" key="1">
    <source>
        <dbReference type="SAM" id="MobiDB-lite"/>
    </source>
</evidence>
<feature type="region of interest" description="Disordered" evidence="1">
    <location>
        <begin position="1"/>
        <end position="26"/>
    </location>
</feature>
<evidence type="ECO:0000313" key="3">
    <source>
        <dbReference type="EMBL" id="KHD76562.1"/>
    </source>
</evidence>
<keyword evidence="2" id="KW-0812">Transmembrane</keyword>
<feature type="compositionally biased region" description="Basic residues" evidence="1">
    <location>
        <begin position="113"/>
        <end position="128"/>
    </location>
</feature>
<proteinExistence type="predicted"/>
<evidence type="ECO:0000313" key="4">
    <source>
        <dbReference type="Proteomes" id="UP000054537"/>
    </source>
</evidence>